<dbReference type="AlphaFoldDB" id="A0AAE1KQH6"/>
<keyword evidence="2" id="KW-1185">Reference proteome</keyword>
<dbReference type="Proteomes" id="UP001286313">
    <property type="component" value="Unassembled WGS sequence"/>
</dbReference>
<dbReference type="EMBL" id="JAWQEG010001106">
    <property type="protein sequence ID" value="KAK3882306.1"/>
    <property type="molecule type" value="Genomic_DNA"/>
</dbReference>
<comment type="caution">
    <text evidence="1">The sequence shown here is derived from an EMBL/GenBank/DDBJ whole genome shotgun (WGS) entry which is preliminary data.</text>
</comment>
<reference evidence="1" key="1">
    <citation type="submission" date="2023-10" db="EMBL/GenBank/DDBJ databases">
        <title>Genome assemblies of two species of porcelain crab, Petrolisthes cinctipes and Petrolisthes manimaculis (Anomura: Porcellanidae).</title>
        <authorList>
            <person name="Angst P."/>
        </authorList>
    </citation>
    <scope>NUCLEOTIDE SEQUENCE</scope>
    <source>
        <strain evidence="1">PB745_01</strain>
        <tissue evidence="1">Gill</tissue>
    </source>
</reference>
<protein>
    <submittedName>
        <fullName evidence="1">Uncharacterized protein</fullName>
    </submittedName>
</protein>
<gene>
    <name evidence="1" type="ORF">Pcinc_013299</name>
</gene>
<proteinExistence type="predicted"/>
<name>A0AAE1KQH6_PETCI</name>
<organism evidence="1 2">
    <name type="scientific">Petrolisthes cinctipes</name>
    <name type="common">Flat porcelain crab</name>
    <dbReference type="NCBI Taxonomy" id="88211"/>
    <lineage>
        <taxon>Eukaryota</taxon>
        <taxon>Metazoa</taxon>
        <taxon>Ecdysozoa</taxon>
        <taxon>Arthropoda</taxon>
        <taxon>Crustacea</taxon>
        <taxon>Multicrustacea</taxon>
        <taxon>Malacostraca</taxon>
        <taxon>Eumalacostraca</taxon>
        <taxon>Eucarida</taxon>
        <taxon>Decapoda</taxon>
        <taxon>Pleocyemata</taxon>
        <taxon>Anomura</taxon>
        <taxon>Galatheoidea</taxon>
        <taxon>Porcellanidae</taxon>
        <taxon>Petrolisthes</taxon>
    </lineage>
</organism>
<accession>A0AAE1KQH6</accession>
<sequence length="223" mass="24959">MDILGCGEELDNYICVFLIADRFTGKLRDKYDDALRECRRQRNERPGIEWLETFVTDAAHRVKSKISGGQISDGQKMEAQPKKRITGLLTLSGEGKAGSSKGSYRMSTCHICPEKKTRPLPVATDIARIKSQLHDILTSSHTPELHPQEWSIMAHEEQRAALPQSQEFFAPVQFMLSSNQQAPASGDIDLLHKLLSWRYSDGSALQFIIVKGQGGVGKTKLYK</sequence>
<evidence type="ECO:0000313" key="2">
    <source>
        <dbReference type="Proteomes" id="UP001286313"/>
    </source>
</evidence>
<evidence type="ECO:0000313" key="1">
    <source>
        <dbReference type="EMBL" id="KAK3882306.1"/>
    </source>
</evidence>